<keyword evidence="3" id="KW-1185">Reference proteome</keyword>
<accession>A0ABV7YXZ9</accession>
<gene>
    <name evidence="2" type="ORF">ACFOOI_16145</name>
</gene>
<protein>
    <recommendedName>
        <fullName evidence="4">DUF4890 domain-containing protein</fullName>
    </recommendedName>
</protein>
<proteinExistence type="predicted"/>
<name>A0ABV7YXZ9_9BACT</name>
<feature type="compositionally biased region" description="Basic and acidic residues" evidence="1">
    <location>
        <begin position="134"/>
        <end position="150"/>
    </location>
</feature>
<feature type="compositionally biased region" description="Basic residues" evidence="1">
    <location>
        <begin position="124"/>
        <end position="133"/>
    </location>
</feature>
<evidence type="ECO:0008006" key="4">
    <source>
        <dbReference type="Google" id="ProtNLM"/>
    </source>
</evidence>
<sequence length="150" mass="16396">MKNSILTIVFALIALASFGQKSKSWTDLENMKTVMKQTFPPMMKDNDLTAAKKNAAELYEKAVALQNGKKPRAFRKAAMAEKFSAITANAKEMKDLVASKASDEDIKNSLVSFHGAFAAIAHHKKAGMGKGHKKGEMKGEGKMNHGDHKM</sequence>
<dbReference type="Proteomes" id="UP001595616">
    <property type="component" value="Unassembled WGS sequence"/>
</dbReference>
<evidence type="ECO:0000313" key="2">
    <source>
        <dbReference type="EMBL" id="MFC3812193.1"/>
    </source>
</evidence>
<reference evidence="3" key="1">
    <citation type="journal article" date="2019" name="Int. J. Syst. Evol. Microbiol.">
        <title>The Global Catalogue of Microorganisms (GCM) 10K type strain sequencing project: providing services to taxonomists for standard genome sequencing and annotation.</title>
        <authorList>
            <consortium name="The Broad Institute Genomics Platform"/>
            <consortium name="The Broad Institute Genome Sequencing Center for Infectious Disease"/>
            <person name="Wu L."/>
            <person name="Ma J."/>
        </authorList>
    </citation>
    <scope>NUCLEOTIDE SEQUENCE [LARGE SCALE GENOMIC DNA]</scope>
    <source>
        <strain evidence="3">CECT 7956</strain>
    </source>
</reference>
<feature type="region of interest" description="Disordered" evidence="1">
    <location>
        <begin position="124"/>
        <end position="150"/>
    </location>
</feature>
<dbReference type="EMBL" id="JBHRYQ010000001">
    <property type="protein sequence ID" value="MFC3812193.1"/>
    <property type="molecule type" value="Genomic_DNA"/>
</dbReference>
<dbReference type="RefSeq" id="WP_379839060.1">
    <property type="nucleotide sequence ID" value="NZ_JBHRYQ010000001.1"/>
</dbReference>
<comment type="caution">
    <text evidence="2">The sequence shown here is derived from an EMBL/GenBank/DDBJ whole genome shotgun (WGS) entry which is preliminary data.</text>
</comment>
<evidence type="ECO:0000313" key="3">
    <source>
        <dbReference type="Proteomes" id="UP001595616"/>
    </source>
</evidence>
<organism evidence="2 3">
    <name type="scientific">Lacihabitans lacunae</name>
    <dbReference type="NCBI Taxonomy" id="1028214"/>
    <lineage>
        <taxon>Bacteria</taxon>
        <taxon>Pseudomonadati</taxon>
        <taxon>Bacteroidota</taxon>
        <taxon>Cytophagia</taxon>
        <taxon>Cytophagales</taxon>
        <taxon>Leadbetterellaceae</taxon>
        <taxon>Lacihabitans</taxon>
    </lineage>
</organism>
<evidence type="ECO:0000256" key="1">
    <source>
        <dbReference type="SAM" id="MobiDB-lite"/>
    </source>
</evidence>